<dbReference type="GO" id="GO:0072659">
    <property type="term" value="P:protein localization to plasma membrane"/>
    <property type="evidence" value="ECO:0007669"/>
    <property type="project" value="TreeGrafter"/>
</dbReference>
<feature type="transmembrane region" description="Helical" evidence="5">
    <location>
        <begin position="163"/>
        <end position="182"/>
    </location>
</feature>
<dbReference type="STRING" id="2025994.A0A2T2ZUS1"/>
<evidence type="ECO:0000256" key="5">
    <source>
        <dbReference type="SAM" id="Phobius"/>
    </source>
</evidence>
<evidence type="ECO:0000256" key="2">
    <source>
        <dbReference type="ARBA" id="ARBA00022692"/>
    </source>
</evidence>
<evidence type="ECO:0000259" key="6">
    <source>
        <dbReference type="Pfam" id="PF01284"/>
    </source>
</evidence>
<evidence type="ECO:0000313" key="8">
    <source>
        <dbReference type="Proteomes" id="UP000241462"/>
    </source>
</evidence>
<evidence type="ECO:0000313" key="7">
    <source>
        <dbReference type="EMBL" id="PSR77218.1"/>
    </source>
</evidence>
<reference evidence="7 8" key="1">
    <citation type="journal article" date="2018" name="Mycol. Prog.">
        <title>Coniella lustricola, a new species from submerged detritus.</title>
        <authorList>
            <person name="Raudabaugh D.B."/>
            <person name="Iturriaga T."/>
            <person name="Carver A."/>
            <person name="Mondo S."/>
            <person name="Pangilinan J."/>
            <person name="Lipzen A."/>
            <person name="He G."/>
            <person name="Amirebrahimi M."/>
            <person name="Grigoriev I.V."/>
            <person name="Miller A.N."/>
        </authorList>
    </citation>
    <scope>NUCLEOTIDE SEQUENCE [LARGE SCALE GENOMIC DNA]</scope>
    <source>
        <strain evidence="7 8">B22-T-1</strain>
    </source>
</reference>
<keyword evidence="3 5" id="KW-1133">Transmembrane helix</keyword>
<comment type="subcellular location">
    <subcellularLocation>
        <location evidence="1">Membrane</location>
        <topology evidence="1">Multi-pass membrane protein</topology>
    </subcellularLocation>
</comment>
<evidence type="ECO:0000256" key="4">
    <source>
        <dbReference type="ARBA" id="ARBA00023136"/>
    </source>
</evidence>
<feature type="transmembrane region" description="Helical" evidence="5">
    <location>
        <begin position="7"/>
        <end position="28"/>
    </location>
</feature>
<name>A0A2T2ZUS1_9PEZI</name>
<proteinExistence type="predicted"/>
<dbReference type="PANTHER" id="PTHR28165">
    <property type="entry name" value="NON-CLASSICAL EXPORT PROTEIN 2-RELATED"/>
    <property type="match status" value="1"/>
</dbReference>
<dbReference type="Pfam" id="PF01284">
    <property type="entry name" value="MARVEL"/>
    <property type="match status" value="1"/>
</dbReference>
<dbReference type="InterPro" id="IPR008253">
    <property type="entry name" value="Marvel"/>
</dbReference>
<accession>A0A2T2ZUS1</accession>
<dbReference type="Proteomes" id="UP000241462">
    <property type="component" value="Unassembled WGS sequence"/>
</dbReference>
<protein>
    <submittedName>
        <fullName evidence="7">Membrane-associating domain-domain-containing protein</fullName>
    </submittedName>
</protein>
<dbReference type="InParanoid" id="A0A2T2ZUS1"/>
<dbReference type="GO" id="GO:0032126">
    <property type="term" value="C:eisosome"/>
    <property type="evidence" value="ECO:0007669"/>
    <property type="project" value="TreeGrafter"/>
</dbReference>
<evidence type="ECO:0000256" key="1">
    <source>
        <dbReference type="ARBA" id="ARBA00004141"/>
    </source>
</evidence>
<gene>
    <name evidence="7" type="ORF">BD289DRAFT_445712</name>
</gene>
<dbReference type="GO" id="GO:0070941">
    <property type="term" value="P:eisosome assembly"/>
    <property type="evidence" value="ECO:0007669"/>
    <property type="project" value="TreeGrafter"/>
</dbReference>
<keyword evidence="8" id="KW-1185">Reference proteome</keyword>
<sequence>MLSIVSIIFRALQMLFAIVVVGLSATFMKDQHVGSVPVTTRYSVFVGAFGMIIGSLGLVALWLDGIPSIIPMAADAIAALLFLAGGIAWAVGMKGQSCTEASLKKLYDNALLNQGCNSNLSPNNYGPYCYIAGDQSEEGWPLTNLWPSPMKGVCQKAFSNESFLFLGFGAAVILVGLGFLMMKRKGNSRSKFVA</sequence>
<dbReference type="OrthoDB" id="2017497at2759"/>
<dbReference type="GO" id="GO:0005886">
    <property type="term" value="C:plasma membrane"/>
    <property type="evidence" value="ECO:0007669"/>
    <property type="project" value="TreeGrafter"/>
</dbReference>
<organism evidence="7 8">
    <name type="scientific">Coniella lustricola</name>
    <dbReference type="NCBI Taxonomy" id="2025994"/>
    <lineage>
        <taxon>Eukaryota</taxon>
        <taxon>Fungi</taxon>
        <taxon>Dikarya</taxon>
        <taxon>Ascomycota</taxon>
        <taxon>Pezizomycotina</taxon>
        <taxon>Sordariomycetes</taxon>
        <taxon>Sordariomycetidae</taxon>
        <taxon>Diaporthales</taxon>
        <taxon>Schizoparmaceae</taxon>
        <taxon>Coniella</taxon>
    </lineage>
</organism>
<feature type="transmembrane region" description="Helical" evidence="5">
    <location>
        <begin position="70"/>
        <end position="91"/>
    </location>
</feature>
<dbReference type="InterPro" id="IPR052649">
    <property type="entry name" value="NCE102-like"/>
</dbReference>
<evidence type="ECO:0000256" key="3">
    <source>
        <dbReference type="ARBA" id="ARBA00022989"/>
    </source>
</evidence>
<feature type="transmembrane region" description="Helical" evidence="5">
    <location>
        <begin position="40"/>
        <end position="63"/>
    </location>
</feature>
<feature type="domain" description="MARVEL" evidence="6">
    <location>
        <begin position="6"/>
        <end position="121"/>
    </location>
</feature>
<dbReference type="PANTHER" id="PTHR28165:SF2">
    <property type="entry name" value="MARVEL DOMAIN-CONTAINING PROTEIN"/>
    <property type="match status" value="1"/>
</dbReference>
<dbReference type="EMBL" id="KZ678668">
    <property type="protein sequence ID" value="PSR77218.1"/>
    <property type="molecule type" value="Genomic_DNA"/>
</dbReference>
<dbReference type="AlphaFoldDB" id="A0A2T2ZUS1"/>
<keyword evidence="4 5" id="KW-0472">Membrane</keyword>
<keyword evidence="2 5" id="KW-0812">Transmembrane</keyword>